<dbReference type="EMBL" id="CALNXI010001005">
    <property type="protein sequence ID" value="CAH3151167.1"/>
    <property type="molecule type" value="Genomic_DNA"/>
</dbReference>
<reference evidence="2 3" key="1">
    <citation type="submission" date="2022-05" db="EMBL/GenBank/DDBJ databases">
        <authorList>
            <consortium name="Genoscope - CEA"/>
            <person name="William W."/>
        </authorList>
    </citation>
    <scope>NUCLEOTIDE SEQUENCE [LARGE SCALE GENOMIC DNA]</scope>
</reference>
<feature type="compositionally biased region" description="Basic and acidic residues" evidence="1">
    <location>
        <begin position="76"/>
        <end position="97"/>
    </location>
</feature>
<feature type="non-terminal residue" evidence="2">
    <location>
        <position position="1"/>
    </location>
</feature>
<comment type="caution">
    <text evidence="2">The sequence shown here is derived from an EMBL/GenBank/DDBJ whole genome shotgun (WGS) entry which is preliminary data.</text>
</comment>
<gene>
    <name evidence="2" type="ORF">PEVE_00000316</name>
</gene>
<name>A0ABN8PUJ4_9CNID</name>
<evidence type="ECO:0000256" key="1">
    <source>
        <dbReference type="SAM" id="MobiDB-lite"/>
    </source>
</evidence>
<proteinExistence type="predicted"/>
<sequence>FNSSCYFFRRKAIRAAVIKTWPGNDIPTFENNRETEEQLQNLVEDLNEECSFPVLRFGKEGIKQHVLDILNEQRRHVRKGHDYSVPDKRTLKRKVDINESSSSAADLSDKPDNCNHTLKRKVKSGESTSTSSGSDQSGDTVSVIDEDSSSTSDEDGICSYNGDSSKKIGL</sequence>
<protein>
    <submittedName>
        <fullName evidence="2">Uncharacterized protein</fullName>
    </submittedName>
</protein>
<feature type="region of interest" description="Disordered" evidence="1">
    <location>
        <begin position="76"/>
        <end position="170"/>
    </location>
</feature>
<keyword evidence="3" id="KW-1185">Reference proteome</keyword>
<dbReference type="Proteomes" id="UP001159427">
    <property type="component" value="Unassembled WGS sequence"/>
</dbReference>
<organism evidence="2 3">
    <name type="scientific">Porites evermanni</name>
    <dbReference type="NCBI Taxonomy" id="104178"/>
    <lineage>
        <taxon>Eukaryota</taxon>
        <taxon>Metazoa</taxon>
        <taxon>Cnidaria</taxon>
        <taxon>Anthozoa</taxon>
        <taxon>Hexacorallia</taxon>
        <taxon>Scleractinia</taxon>
        <taxon>Fungiina</taxon>
        <taxon>Poritidae</taxon>
        <taxon>Porites</taxon>
    </lineage>
</organism>
<feature type="compositionally biased region" description="Low complexity" evidence="1">
    <location>
        <begin position="125"/>
        <end position="143"/>
    </location>
</feature>
<evidence type="ECO:0000313" key="2">
    <source>
        <dbReference type="EMBL" id="CAH3151167.1"/>
    </source>
</evidence>
<accession>A0ABN8PUJ4</accession>
<feature type="non-terminal residue" evidence="2">
    <location>
        <position position="170"/>
    </location>
</feature>
<evidence type="ECO:0000313" key="3">
    <source>
        <dbReference type="Proteomes" id="UP001159427"/>
    </source>
</evidence>
<feature type="compositionally biased region" description="Acidic residues" evidence="1">
    <location>
        <begin position="144"/>
        <end position="156"/>
    </location>
</feature>